<dbReference type="OrthoDB" id="980086at2"/>
<keyword evidence="3" id="KW-1185">Reference proteome</keyword>
<keyword evidence="1" id="KW-1133">Transmembrane helix</keyword>
<evidence type="ECO:0008006" key="4">
    <source>
        <dbReference type="Google" id="ProtNLM"/>
    </source>
</evidence>
<feature type="transmembrane region" description="Helical" evidence="1">
    <location>
        <begin position="34"/>
        <end position="52"/>
    </location>
</feature>
<feature type="transmembrane region" description="Helical" evidence="1">
    <location>
        <begin position="6"/>
        <end position="22"/>
    </location>
</feature>
<reference evidence="3" key="1">
    <citation type="submission" date="2018-08" db="EMBL/GenBank/DDBJ databases">
        <title>Mucilaginibacter sp. MYSH2.</title>
        <authorList>
            <person name="Seo T."/>
        </authorList>
    </citation>
    <scope>NUCLEOTIDE SEQUENCE [LARGE SCALE GENOMIC DNA]</scope>
    <source>
        <strain evidence="3">KIRAN</strain>
    </source>
</reference>
<keyword evidence="1" id="KW-0472">Membrane</keyword>
<name>A0A399S0I9_9BACT</name>
<gene>
    <name evidence="2" type="ORF">D1627_10385</name>
</gene>
<feature type="transmembrane region" description="Helical" evidence="1">
    <location>
        <begin position="577"/>
        <end position="593"/>
    </location>
</feature>
<protein>
    <recommendedName>
        <fullName evidence="4">Aerotolerance regulator N-terminal domain-containing protein</fullName>
    </recommendedName>
</protein>
<comment type="caution">
    <text evidence="2">The sequence shown here is derived from an EMBL/GenBank/DDBJ whole genome shotgun (WGS) entry which is preliminary data.</text>
</comment>
<evidence type="ECO:0000256" key="1">
    <source>
        <dbReference type="SAM" id="Phobius"/>
    </source>
</evidence>
<keyword evidence="1" id="KW-0812">Transmembrane</keyword>
<accession>A0A399S0I9</accession>
<evidence type="ECO:0000313" key="3">
    <source>
        <dbReference type="Proteomes" id="UP000266005"/>
    </source>
</evidence>
<dbReference type="Proteomes" id="UP000266005">
    <property type="component" value="Unassembled WGS sequence"/>
</dbReference>
<proteinExistence type="predicted"/>
<dbReference type="AlphaFoldDB" id="A0A399S0I9"/>
<dbReference type="EMBL" id="QWGE01000003">
    <property type="protein sequence ID" value="RIJ37516.1"/>
    <property type="molecule type" value="Genomic_DNA"/>
</dbReference>
<sequence>MMMQLTWLLTIPIILVLLWLAWRRPNRQRLGWRLVASMVAGISLVLLVFPPVTQQAINPSAAILLTEGYNPDTLKALQQQKAKLQVYTYQATSNVNGIPLNALLQLRQHQPGLQTLHVLGYGLPTQELAQLEGLSLQTHLTELPAGLQAVDWPQRVKLGQGVEVNGKYMAKAGKAILYLHAAGQLQDSVTLLPDSSQTFRLRYTPKVKGCAMYTLLQKKGSQTDTLGQLPVHVEEPQPLGVLLLAATPNFEFKFLKNHLGELQHRVAFRATISKNLSQSEWLNMPKTDLNRITPRLLQHFDVVITEPEALQNLSASERSVLQQAVSRDGLGVLSIAAAPATNRSTAFFTSFDTRRVSRQESRSVRASWAGTDAATAIAAPYTLVNAPALSALISESGKNVLAGARKAGWGKVAISLVPQTFPWQLEGKDKVYASYWATLLTAVAKEQVQEQFWQVTQPQFPKPNQPVQLTFTDYTSNGELTTATVTRLADSTSIHMPLAQHMHQPEKFSGDFWPRQSDWHQVQAAGTDPYFFFVQDSTGFTFESIASRRAATQAFAASQRLRQANAALAYRNEPVPLWWFFALFVLSSGFLWLEEKF</sequence>
<organism evidence="2 3">
    <name type="scientific">Pontibacter oryzae</name>
    <dbReference type="NCBI Taxonomy" id="2304593"/>
    <lineage>
        <taxon>Bacteria</taxon>
        <taxon>Pseudomonadati</taxon>
        <taxon>Bacteroidota</taxon>
        <taxon>Cytophagia</taxon>
        <taxon>Cytophagales</taxon>
        <taxon>Hymenobacteraceae</taxon>
        <taxon>Pontibacter</taxon>
    </lineage>
</organism>
<evidence type="ECO:0000313" key="2">
    <source>
        <dbReference type="EMBL" id="RIJ37516.1"/>
    </source>
</evidence>